<dbReference type="PANTHER" id="PTHR47510:SF3">
    <property type="entry name" value="ENDO_EXONUCLEASE_PHOSPHATASE DOMAIN-CONTAINING PROTEIN"/>
    <property type="match status" value="1"/>
</dbReference>
<dbReference type="EMBL" id="LSMT01000309">
    <property type="protein sequence ID" value="PFX20633.1"/>
    <property type="molecule type" value="Genomic_DNA"/>
</dbReference>
<evidence type="ECO:0000313" key="2">
    <source>
        <dbReference type="EMBL" id="PFX20633.1"/>
    </source>
</evidence>
<dbReference type="Pfam" id="PF00078">
    <property type="entry name" value="RVT_1"/>
    <property type="match status" value="1"/>
</dbReference>
<name>A0A2B4RV11_STYPI</name>
<feature type="domain" description="Reverse transcriptase" evidence="1">
    <location>
        <begin position="108"/>
        <end position="239"/>
    </location>
</feature>
<protein>
    <recommendedName>
        <fullName evidence="1">Reverse transcriptase domain-containing protein</fullName>
    </recommendedName>
</protein>
<dbReference type="Proteomes" id="UP000225706">
    <property type="component" value="Unassembled WGS sequence"/>
</dbReference>
<sequence>MRFNQFLGNLTLDFSPLDPPSSGMVYDVPPEFLIDERTAYHALRRVQANKSPGPDLSPNRVWSEFAFELSSVVCDIYNSSIIQRFIPSQLKQSIVCPVPKCSPPEVVEEDLRPIALTSQLAKIFEGFTYSSLLSQVQDHLDDKQSAVARKYTTHALVYFMHVSFESLDREGMYARILFTDFSKGFDVVDHRALLHELEVLGVHEAIVRWVGAFLVGRLQRVRINGQLSSTISPRGGIPQVHRYLDAGVD</sequence>
<reference evidence="3" key="1">
    <citation type="journal article" date="2017" name="bioRxiv">
        <title>Comparative analysis of the genomes of Stylophora pistillata and Acropora digitifera provides evidence for extensive differences between species of corals.</title>
        <authorList>
            <person name="Voolstra C.R."/>
            <person name="Li Y."/>
            <person name="Liew Y.J."/>
            <person name="Baumgarten S."/>
            <person name="Zoccola D."/>
            <person name="Flot J.-F."/>
            <person name="Tambutte S."/>
            <person name="Allemand D."/>
            <person name="Aranda M."/>
        </authorList>
    </citation>
    <scope>NUCLEOTIDE SEQUENCE [LARGE SCALE GENOMIC DNA]</scope>
</reference>
<accession>A0A2B4RV11</accession>
<proteinExistence type="predicted"/>
<dbReference type="OrthoDB" id="5986182at2759"/>
<gene>
    <name evidence="2" type="ORF">AWC38_SpisGene14915</name>
</gene>
<evidence type="ECO:0000313" key="3">
    <source>
        <dbReference type="Proteomes" id="UP000225706"/>
    </source>
</evidence>
<dbReference type="AlphaFoldDB" id="A0A2B4RV11"/>
<dbReference type="InterPro" id="IPR000477">
    <property type="entry name" value="RT_dom"/>
</dbReference>
<dbReference type="PANTHER" id="PTHR47510">
    <property type="entry name" value="REVERSE TRANSCRIPTASE DOMAIN-CONTAINING PROTEIN"/>
    <property type="match status" value="1"/>
</dbReference>
<comment type="caution">
    <text evidence="2">The sequence shown here is derived from an EMBL/GenBank/DDBJ whole genome shotgun (WGS) entry which is preliminary data.</text>
</comment>
<organism evidence="2 3">
    <name type="scientific">Stylophora pistillata</name>
    <name type="common">Smooth cauliflower coral</name>
    <dbReference type="NCBI Taxonomy" id="50429"/>
    <lineage>
        <taxon>Eukaryota</taxon>
        <taxon>Metazoa</taxon>
        <taxon>Cnidaria</taxon>
        <taxon>Anthozoa</taxon>
        <taxon>Hexacorallia</taxon>
        <taxon>Scleractinia</taxon>
        <taxon>Astrocoeniina</taxon>
        <taxon>Pocilloporidae</taxon>
        <taxon>Stylophora</taxon>
    </lineage>
</organism>
<keyword evidence="3" id="KW-1185">Reference proteome</keyword>
<evidence type="ECO:0000259" key="1">
    <source>
        <dbReference type="Pfam" id="PF00078"/>
    </source>
</evidence>
<dbReference type="STRING" id="50429.A0A2B4RV11"/>